<protein>
    <submittedName>
        <fullName evidence="12">Ribonuclease Rne/Rng family</fullName>
    </submittedName>
</protein>
<keyword evidence="6" id="KW-0255">Endonuclease</keyword>
<dbReference type="Gene3D" id="2.40.50.140">
    <property type="entry name" value="Nucleic acid-binding proteins"/>
    <property type="match status" value="1"/>
</dbReference>
<dbReference type="SMART" id="SM00316">
    <property type="entry name" value="S1"/>
    <property type="match status" value="1"/>
</dbReference>
<dbReference type="GO" id="GO:0006364">
    <property type="term" value="P:rRNA processing"/>
    <property type="evidence" value="ECO:0007669"/>
    <property type="project" value="TreeGrafter"/>
</dbReference>
<evidence type="ECO:0000256" key="10">
    <source>
        <dbReference type="ARBA" id="ARBA00023136"/>
    </source>
</evidence>
<keyword evidence="2" id="KW-1003">Cell membrane</keyword>
<dbReference type="KEGG" id="fso:Fsol_00171"/>
<dbReference type="Pfam" id="PF10150">
    <property type="entry name" value="RNase_E_G"/>
    <property type="match status" value="1"/>
</dbReference>
<evidence type="ECO:0000256" key="3">
    <source>
        <dbReference type="ARBA" id="ARBA00022519"/>
    </source>
</evidence>
<keyword evidence="4" id="KW-0540">Nuclease</keyword>
<keyword evidence="7" id="KW-0378">Hydrolase</keyword>
<evidence type="ECO:0000256" key="9">
    <source>
        <dbReference type="ARBA" id="ARBA00022884"/>
    </source>
</evidence>
<evidence type="ECO:0000313" key="12">
    <source>
        <dbReference type="EMBL" id="AWD32976.1"/>
    </source>
</evidence>
<comment type="cofactor">
    <cofactor evidence="1">
        <name>Mg(2+)</name>
        <dbReference type="ChEBI" id="CHEBI:18420"/>
    </cofactor>
</comment>
<dbReference type="AlphaFoldDB" id="A0A2U8BRJ3"/>
<dbReference type="Proteomes" id="UP000244519">
    <property type="component" value="Chromosome"/>
</dbReference>
<evidence type="ECO:0000256" key="8">
    <source>
        <dbReference type="ARBA" id="ARBA00022842"/>
    </source>
</evidence>
<dbReference type="CDD" id="cd04453">
    <property type="entry name" value="S1_RNase_E"/>
    <property type="match status" value="1"/>
</dbReference>
<dbReference type="GO" id="GO:0005737">
    <property type="term" value="C:cytoplasm"/>
    <property type="evidence" value="ECO:0007669"/>
    <property type="project" value="TreeGrafter"/>
</dbReference>
<dbReference type="InterPro" id="IPR003029">
    <property type="entry name" value="S1_domain"/>
</dbReference>
<evidence type="ECO:0000313" key="13">
    <source>
        <dbReference type="Proteomes" id="UP000244519"/>
    </source>
</evidence>
<dbReference type="GO" id="GO:0003723">
    <property type="term" value="F:RNA binding"/>
    <property type="evidence" value="ECO:0007669"/>
    <property type="project" value="UniProtKB-KW"/>
</dbReference>
<keyword evidence="9" id="KW-0694">RNA-binding</keyword>
<keyword evidence="13" id="KW-1185">Reference proteome</keyword>
<dbReference type="RefSeq" id="WP_108673019.1">
    <property type="nucleotide sequence ID" value="NZ_CP025989.1"/>
</dbReference>
<dbReference type="EMBL" id="CP025989">
    <property type="protein sequence ID" value="AWD32976.1"/>
    <property type="molecule type" value="Genomic_DNA"/>
</dbReference>
<gene>
    <name evidence="12" type="ORF">Fsol_00171</name>
</gene>
<dbReference type="GO" id="GO:0004519">
    <property type="term" value="F:endonuclease activity"/>
    <property type="evidence" value="ECO:0007669"/>
    <property type="project" value="UniProtKB-KW"/>
</dbReference>
<evidence type="ECO:0000256" key="5">
    <source>
        <dbReference type="ARBA" id="ARBA00022723"/>
    </source>
</evidence>
<proteinExistence type="predicted"/>
<evidence type="ECO:0000259" key="11">
    <source>
        <dbReference type="PROSITE" id="PS50126"/>
    </source>
</evidence>
<dbReference type="Pfam" id="PF00575">
    <property type="entry name" value="S1"/>
    <property type="match status" value="1"/>
</dbReference>
<dbReference type="GO" id="GO:0046872">
    <property type="term" value="F:metal ion binding"/>
    <property type="evidence" value="ECO:0007669"/>
    <property type="project" value="UniProtKB-KW"/>
</dbReference>
<dbReference type="OrthoDB" id="9804278at2"/>
<dbReference type="SUPFAM" id="SSF50249">
    <property type="entry name" value="Nucleic acid-binding proteins"/>
    <property type="match status" value="1"/>
</dbReference>
<name>A0A2U8BRJ3_9RICK</name>
<dbReference type="GO" id="GO:0016787">
    <property type="term" value="F:hydrolase activity"/>
    <property type="evidence" value="ECO:0007669"/>
    <property type="project" value="UniProtKB-KW"/>
</dbReference>
<evidence type="ECO:0000256" key="7">
    <source>
        <dbReference type="ARBA" id="ARBA00022801"/>
    </source>
</evidence>
<dbReference type="PANTHER" id="PTHR30001:SF1">
    <property type="entry name" value="RIBONUCLEASE E_G-LIKE PROTEIN, CHLOROPLASTIC"/>
    <property type="match status" value="1"/>
</dbReference>
<reference evidence="12 13" key="1">
    <citation type="journal article" date="2018" name="Genome Biol. Evol.">
        <title>The Genome Sequence of "Candidatus Fokinia solitaria": Insights on Reductive Evolution in Rickettsiales.</title>
        <authorList>
            <person name="Floriano A.M."/>
            <person name="Castelli M."/>
            <person name="Krenek S."/>
            <person name="Berendonk T.U."/>
            <person name="Bazzocchi C."/>
            <person name="Petroni G."/>
            <person name="Sassera D."/>
        </authorList>
    </citation>
    <scope>NUCLEOTIDE SEQUENCE [LARGE SCALE GENOMIC DNA]</scope>
    <source>
        <strain evidence="12">Rio ETE_ALG 3VII</strain>
    </source>
</reference>
<accession>A0A2U8BRJ3</accession>
<evidence type="ECO:0000256" key="4">
    <source>
        <dbReference type="ARBA" id="ARBA00022722"/>
    </source>
</evidence>
<dbReference type="NCBIfam" id="TIGR00757">
    <property type="entry name" value="RNaseEG"/>
    <property type="match status" value="1"/>
</dbReference>
<feature type="domain" description="S1 motif" evidence="11">
    <location>
        <begin position="43"/>
        <end position="122"/>
    </location>
</feature>
<dbReference type="InterPro" id="IPR012340">
    <property type="entry name" value="NA-bd_OB-fold"/>
</dbReference>
<keyword evidence="10" id="KW-0472">Membrane</keyword>
<sequence length="580" mass="65629">MNLILIDSASEHECRVAVCKKSGTEMVLEALYQQNTRIQNIKGNIYLAKVVRVENALQAVFVDYGGQYNAFLPLSNVSNEYKTRSAHNKHLKKDQLLIIQIVKEQKDEKCPLATTYITLTGRFISVISHSSQERIRFMRKIGSDKERLKNIGNELLNSVKKNDRGLSIVFKNESEGRTKIELKRDFQYLVKLLDSTLQHSENKKSPVFLHAEGSFVECVIRDTYNNDIKSIIVEGKEKYKQGLAFMKMFLPTHVDKIEQYDRSTPIFKYYDIEEKVTALYSNKVLLPSGGSIVISYTEAMITIDVNSGKNISESNVENTSLKTNLEAIKEIIIQIKLRGLSGTIAIDFIDLESTKNRDLLFKEALQLGKDYNLSLRILPLNELSIMHITRQKTHNSFCEINLTKCDNCSGTGYIRAEHATISAICRAVKQEISKNAELTNITVVVGAKLATQILNYTAVYDDIIRKTSDHDITFRFMIDLSVPETMFSLTASSEVRQLANAVVPFSKLEEQSYFDEENGSTAVRAESTENVVSRNKKRFSKFGKKKAKISAKDSIKEEATSGLRTVMRRISSLIKSKSSN</sequence>
<dbReference type="GO" id="GO:0004540">
    <property type="term" value="F:RNA nuclease activity"/>
    <property type="evidence" value="ECO:0007669"/>
    <property type="project" value="InterPro"/>
</dbReference>
<keyword evidence="5" id="KW-0479">Metal-binding</keyword>
<evidence type="ECO:0000256" key="1">
    <source>
        <dbReference type="ARBA" id="ARBA00001946"/>
    </source>
</evidence>
<dbReference type="InterPro" id="IPR004659">
    <property type="entry name" value="RNase_E/G"/>
</dbReference>
<evidence type="ECO:0000256" key="6">
    <source>
        <dbReference type="ARBA" id="ARBA00022759"/>
    </source>
</evidence>
<keyword evidence="3" id="KW-0997">Cell inner membrane</keyword>
<evidence type="ECO:0000256" key="2">
    <source>
        <dbReference type="ARBA" id="ARBA00022475"/>
    </source>
</evidence>
<organism evidence="12 13">
    <name type="scientific">Candidatus Fokinia solitaria</name>
    <dbReference type="NCBI Taxonomy" id="1802984"/>
    <lineage>
        <taxon>Bacteria</taxon>
        <taxon>Pseudomonadati</taxon>
        <taxon>Pseudomonadota</taxon>
        <taxon>Alphaproteobacteria</taxon>
        <taxon>Rickettsiales</taxon>
        <taxon>Candidatus Midichloriaceae</taxon>
        <taxon>Candidatus Fokinia</taxon>
    </lineage>
</organism>
<dbReference type="InterPro" id="IPR019307">
    <property type="entry name" value="RNA-bd_AU-1/RNase_E/G"/>
</dbReference>
<dbReference type="PANTHER" id="PTHR30001">
    <property type="entry name" value="RIBONUCLEASE"/>
    <property type="match status" value="1"/>
</dbReference>
<dbReference type="Gene3D" id="3.40.1260.20">
    <property type="entry name" value="Ribonuclease E, catalytic domain"/>
    <property type="match status" value="1"/>
</dbReference>
<keyword evidence="8" id="KW-0460">Magnesium</keyword>
<dbReference type="PROSITE" id="PS50126">
    <property type="entry name" value="S1"/>
    <property type="match status" value="1"/>
</dbReference>